<keyword evidence="1" id="KW-0732">Signal</keyword>
<sequence>MKYFMLAFPVALIALMSFAPAGPQKPQMAQPSLDEWGRDRLAWTCDFKEEDSDGFDKICAYDCAGWRKEIKVDRYDDCPSSIKE</sequence>
<accession>A0A7W6KL36</accession>
<protein>
    <submittedName>
        <fullName evidence="2">Uncharacterized protein</fullName>
    </submittedName>
</protein>
<evidence type="ECO:0000313" key="3">
    <source>
        <dbReference type="Proteomes" id="UP000530571"/>
    </source>
</evidence>
<dbReference type="RefSeq" id="WP_183485159.1">
    <property type="nucleotide sequence ID" value="NZ_JACIDZ010000005.1"/>
</dbReference>
<feature type="chain" id="PRO_5030858803" evidence="1">
    <location>
        <begin position="22"/>
        <end position="84"/>
    </location>
</feature>
<evidence type="ECO:0000313" key="2">
    <source>
        <dbReference type="EMBL" id="MBB4121883.1"/>
    </source>
</evidence>
<comment type="caution">
    <text evidence="2">The sequence shown here is derived from an EMBL/GenBank/DDBJ whole genome shotgun (WGS) entry which is preliminary data.</text>
</comment>
<dbReference type="EMBL" id="JACIDZ010000005">
    <property type="protein sequence ID" value="MBB4121883.1"/>
    <property type="molecule type" value="Genomic_DNA"/>
</dbReference>
<evidence type="ECO:0000256" key="1">
    <source>
        <dbReference type="SAM" id="SignalP"/>
    </source>
</evidence>
<proteinExistence type="predicted"/>
<reference evidence="2 3" key="1">
    <citation type="submission" date="2020-08" db="EMBL/GenBank/DDBJ databases">
        <title>Genomic Encyclopedia of Type Strains, Phase IV (KMG-IV): sequencing the most valuable type-strain genomes for metagenomic binning, comparative biology and taxonomic classification.</title>
        <authorList>
            <person name="Goeker M."/>
        </authorList>
    </citation>
    <scope>NUCLEOTIDE SEQUENCE [LARGE SCALE GENOMIC DNA]</scope>
    <source>
        <strain evidence="2 3">DSM 28101</strain>
    </source>
</reference>
<name>A0A7W6KL36_9HYPH</name>
<dbReference type="AlphaFoldDB" id="A0A7W6KL36"/>
<organism evidence="2 3">
    <name type="scientific">Martelella radicis</name>
    <dbReference type="NCBI Taxonomy" id="1397476"/>
    <lineage>
        <taxon>Bacteria</taxon>
        <taxon>Pseudomonadati</taxon>
        <taxon>Pseudomonadota</taxon>
        <taxon>Alphaproteobacteria</taxon>
        <taxon>Hyphomicrobiales</taxon>
        <taxon>Aurantimonadaceae</taxon>
        <taxon>Martelella</taxon>
    </lineage>
</organism>
<feature type="signal peptide" evidence="1">
    <location>
        <begin position="1"/>
        <end position="21"/>
    </location>
</feature>
<keyword evidence="3" id="KW-1185">Reference proteome</keyword>
<dbReference type="Proteomes" id="UP000530571">
    <property type="component" value="Unassembled WGS sequence"/>
</dbReference>
<gene>
    <name evidence="2" type="ORF">GGR30_001809</name>
</gene>